<accession>A0A381WU62</accession>
<feature type="non-terminal residue" evidence="1">
    <location>
        <position position="1"/>
    </location>
</feature>
<dbReference type="EMBL" id="UINC01012886">
    <property type="protein sequence ID" value="SVA56020.1"/>
    <property type="molecule type" value="Genomic_DNA"/>
</dbReference>
<proteinExistence type="predicted"/>
<name>A0A381WU62_9ZZZZ</name>
<dbReference type="AlphaFoldDB" id="A0A381WU62"/>
<reference evidence="1" key="1">
    <citation type="submission" date="2018-05" db="EMBL/GenBank/DDBJ databases">
        <authorList>
            <person name="Lanie J.A."/>
            <person name="Ng W.-L."/>
            <person name="Kazmierczak K.M."/>
            <person name="Andrzejewski T.M."/>
            <person name="Davidsen T.M."/>
            <person name="Wayne K.J."/>
            <person name="Tettelin H."/>
            <person name="Glass J.I."/>
            <person name="Rusch D."/>
            <person name="Podicherti R."/>
            <person name="Tsui H.-C.T."/>
            <person name="Winkler M.E."/>
        </authorList>
    </citation>
    <scope>NUCLEOTIDE SEQUENCE</scope>
</reference>
<organism evidence="1">
    <name type="scientific">marine metagenome</name>
    <dbReference type="NCBI Taxonomy" id="408172"/>
    <lineage>
        <taxon>unclassified sequences</taxon>
        <taxon>metagenomes</taxon>
        <taxon>ecological metagenomes</taxon>
    </lineage>
</organism>
<gene>
    <name evidence="1" type="ORF">METZ01_LOCUS108874</name>
</gene>
<sequence length="26" mass="3031">YCVVELKMESLISELTIPRLNPILKK</sequence>
<protein>
    <submittedName>
        <fullName evidence="1">Uncharacterized protein</fullName>
    </submittedName>
</protein>
<evidence type="ECO:0000313" key="1">
    <source>
        <dbReference type="EMBL" id="SVA56020.1"/>
    </source>
</evidence>